<dbReference type="SMART" id="SM00320">
    <property type="entry name" value="WD40"/>
    <property type="match status" value="4"/>
</dbReference>
<organism evidence="2 3">
    <name type="scientific">Sus scrofa</name>
    <name type="common">Pig</name>
    <dbReference type="NCBI Taxonomy" id="9823"/>
    <lineage>
        <taxon>Eukaryota</taxon>
        <taxon>Metazoa</taxon>
        <taxon>Chordata</taxon>
        <taxon>Craniata</taxon>
        <taxon>Vertebrata</taxon>
        <taxon>Euteleostomi</taxon>
        <taxon>Mammalia</taxon>
        <taxon>Eutheria</taxon>
        <taxon>Laurasiatheria</taxon>
        <taxon>Artiodactyla</taxon>
        <taxon>Suina</taxon>
        <taxon>Suidae</taxon>
        <taxon>Sus</taxon>
    </lineage>
</organism>
<dbReference type="Proteomes" id="UP000314985">
    <property type="component" value="Chromosome 6"/>
</dbReference>
<dbReference type="Pfam" id="PF00400">
    <property type="entry name" value="WD40"/>
    <property type="match status" value="1"/>
</dbReference>
<feature type="region of interest" description="Disordered" evidence="1">
    <location>
        <begin position="1"/>
        <end position="29"/>
    </location>
</feature>
<dbReference type="Gene3D" id="2.130.10.10">
    <property type="entry name" value="YVTN repeat-like/Quinoprotein amine dehydrogenase"/>
    <property type="match status" value="3"/>
</dbReference>
<accession>A0A4X1W328</accession>
<feature type="region of interest" description="Disordered" evidence="1">
    <location>
        <begin position="586"/>
        <end position="608"/>
    </location>
</feature>
<evidence type="ECO:0000256" key="1">
    <source>
        <dbReference type="SAM" id="MobiDB-lite"/>
    </source>
</evidence>
<evidence type="ECO:0000313" key="2">
    <source>
        <dbReference type="Ensembl" id="ENSSSCP00070050660.1"/>
    </source>
</evidence>
<reference evidence="2 3" key="1">
    <citation type="submission" date="2017-08" db="EMBL/GenBank/DDBJ databases">
        <title>USMARCv1.0.</title>
        <authorList>
            <person name="Hannum G.I."/>
            <person name="Koren S."/>
            <person name="Schroeder S.G."/>
            <person name="Chin S.C."/>
            <person name="Nonneman D.J."/>
            <person name="Becker S.A."/>
            <person name="Rosen B.D."/>
            <person name="Bickhart D.M."/>
            <person name="Putnam N.H."/>
            <person name="Green R.E."/>
            <person name="Tuggle C.K."/>
            <person name="Liu H."/>
            <person name="Rohrer G.A."/>
            <person name="Warr A."/>
            <person name="Hall R."/>
            <person name="Kim K."/>
            <person name="Hume D.A."/>
            <person name="Talbot R."/>
            <person name="Chow W."/>
            <person name="Howe K."/>
            <person name="Schwartz A.S."/>
            <person name="Watson M."/>
            <person name="Archibald A.L."/>
            <person name="Phillippy A.M."/>
            <person name="Smith T.P.L."/>
        </authorList>
    </citation>
    <scope>NUCLEOTIDE SEQUENCE [LARGE SCALE GENOMIC DNA]</scope>
</reference>
<dbReference type="InterPro" id="IPR001680">
    <property type="entry name" value="WD40_rpt"/>
</dbReference>
<gene>
    <name evidence="2" type="primary">WRAP73</name>
</gene>
<dbReference type="PANTHER" id="PTHR16220">
    <property type="entry name" value="WD REPEAT PROTEIN 8-RELATED"/>
    <property type="match status" value="1"/>
</dbReference>
<dbReference type="SUPFAM" id="SSF50978">
    <property type="entry name" value="WD40 repeat-like"/>
    <property type="match status" value="1"/>
</dbReference>
<dbReference type="Ensembl" id="ENSSSCT00070059484.1">
    <property type="protein sequence ID" value="ENSSSCP00070050660.1"/>
    <property type="gene ID" value="ENSSSCG00070029595.1"/>
</dbReference>
<reference evidence="2" key="2">
    <citation type="submission" date="2025-08" db="UniProtKB">
        <authorList>
            <consortium name="Ensembl"/>
        </authorList>
    </citation>
    <scope>IDENTIFICATION</scope>
</reference>
<dbReference type="InterPro" id="IPR015943">
    <property type="entry name" value="WD40/YVTN_repeat-like_dom_sf"/>
</dbReference>
<proteinExistence type="predicted"/>
<dbReference type="InterPro" id="IPR036322">
    <property type="entry name" value="WD40_repeat_dom_sf"/>
</dbReference>
<dbReference type="AlphaFoldDB" id="A0A4X1W328"/>
<evidence type="ECO:0000313" key="3">
    <source>
        <dbReference type="Proteomes" id="UP000314985"/>
    </source>
</evidence>
<dbReference type="InterPro" id="IPR052778">
    <property type="entry name" value="Centrosome-WD_assoc"/>
</dbReference>
<dbReference type="PANTHER" id="PTHR16220:SF0">
    <property type="entry name" value="WD REPEAT-CONTAINING PROTEIN WRAP73"/>
    <property type="match status" value="1"/>
</dbReference>
<name>A0A4X1W328_PIG</name>
<dbReference type="FunFam" id="2.130.10.10:FF:000384">
    <property type="entry name" value="WD repeat containing, antisense to TP73"/>
    <property type="match status" value="1"/>
</dbReference>
<protein>
    <submittedName>
        <fullName evidence="2">WD repeat containing, antisense to TP73</fullName>
    </submittedName>
</protein>
<sequence length="608" mass="67317">MLEHQRQSRVGRTATAPLKRGGVPGVGRRTTSPTMLRVIPDFRLAAVRFPLFHHFRSRRGGCGGAPRARDPAAAMNFSEVFKLSNLLCKFSPDGKYLASCVQYRLVVRDASTLQILQLYTCLDQIQHIEWSADSLFILCALYRRGLVQVWSLEQPDWHCKIDEGSAGLVASCWSPDGRHILNTTEFHLRITVWSLCTKSVSYIKYPKACQQGITFTRDGRYLALAERRDCRDHVSIFVCSDWQLLRHFETDTQDLAGIEWAPNGCVLAAWDTCLEYKILLYSLDGRLLSTYCAYEWSLGIKSVAWSPSSQFLAVGSYDGKVRVLNHVTWKLLAELGHPAAVSSPSTVVYREAEKSPPLALGRLAFPPPRAPAGPRATTESKYEIATVPASLRTLKPTADRANPRMGIGALAFSLDNYFLATRSDSIPSAVWIWDVRKLRLFVVLEQLSAVRSFRWDPRQPRLAICTGGSQVYLWSPAGCVSVQVPGEGECGRRRSSSPSLSRRHCINLRAALQLLDTGCCPDLPRLGARPLDLGALAGVPWSPGLSCSNIWPPLCLQATFRCSPCAGTRAGTPWLSSARTTSACASWRPRKGSAQPLGSRTTTHRAWA</sequence>